<dbReference type="EMBL" id="GL376636">
    <property type="status" value="NOT_ANNOTATED_CDS"/>
    <property type="molecule type" value="Genomic_DNA"/>
</dbReference>
<dbReference type="PROSITE" id="PS50172">
    <property type="entry name" value="BRCT"/>
    <property type="match status" value="1"/>
</dbReference>
<reference evidence="4" key="1">
    <citation type="journal article" date="2010" name="Genome Biol.">
        <title>Genome sequence of the necrotrophic plant pathogen Pythium ultimum reveals original pathogenicity mechanisms and effector repertoire.</title>
        <authorList>
            <person name="Levesque C.A."/>
            <person name="Brouwer H."/>
            <person name="Cano L."/>
            <person name="Hamilton J.P."/>
            <person name="Holt C."/>
            <person name="Huitema E."/>
            <person name="Raffaele S."/>
            <person name="Robideau G.P."/>
            <person name="Thines M."/>
            <person name="Win J."/>
            <person name="Zerillo M.M."/>
            <person name="Beakes G.W."/>
            <person name="Boore J.L."/>
            <person name="Busam D."/>
            <person name="Dumas B."/>
            <person name="Ferriera S."/>
            <person name="Fuerstenberg S.I."/>
            <person name="Gachon C.M."/>
            <person name="Gaulin E."/>
            <person name="Govers F."/>
            <person name="Grenville-Briggs L."/>
            <person name="Horner N."/>
            <person name="Hostetler J."/>
            <person name="Jiang R.H."/>
            <person name="Johnson J."/>
            <person name="Krajaejun T."/>
            <person name="Lin H."/>
            <person name="Meijer H.J."/>
            <person name="Moore B."/>
            <person name="Morris P."/>
            <person name="Phuntmart V."/>
            <person name="Puiu D."/>
            <person name="Shetty J."/>
            <person name="Stajich J.E."/>
            <person name="Tripathy S."/>
            <person name="Wawra S."/>
            <person name="van West P."/>
            <person name="Whitty B.R."/>
            <person name="Coutinho P.M."/>
            <person name="Henrissat B."/>
            <person name="Martin F."/>
            <person name="Thomas P.D."/>
            <person name="Tyler B.M."/>
            <person name="De Vries R.P."/>
            <person name="Kamoun S."/>
            <person name="Yandell M."/>
            <person name="Tisserat N."/>
            <person name="Buell C.R."/>
        </authorList>
    </citation>
    <scope>NUCLEOTIDE SEQUENCE</scope>
    <source>
        <strain evidence="4">DAOM:BR144</strain>
    </source>
</reference>
<protein>
    <recommendedName>
        <fullName evidence="2">BRCT domain-containing protein</fullName>
    </recommendedName>
</protein>
<dbReference type="InterPro" id="IPR001357">
    <property type="entry name" value="BRCT_dom"/>
</dbReference>
<feature type="domain" description="BRCT" evidence="2">
    <location>
        <begin position="71"/>
        <end position="131"/>
    </location>
</feature>
<reference evidence="4" key="2">
    <citation type="submission" date="2010-04" db="EMBL/GenBank/DDBJ databases">
        <authorList>
            <person name="Buell R."/>
            <person name="Hamilton J."/>
            <person name="Hostetler J."/>
        </authorList>
    </citation>
    <scope>NUCLEOTIDE SEQUENCE [LARGE SCALE GENOMIC DNA]</scope>
    <source>
        <strain evidence="4">DAOM:BR144</strain>
    </source>
</reference>
<dbReference type="HOGENOM" id="CLU_132945_0_0_1"/>
<keyword evidence="4" id="KW-1185">Reference proteome</keyword>
<feature type="compositionally biased region" description="Low complexity" evidence="1">
    <location>
        <begin position="45"/>
        <end position="55"/>
    </location>
</feature>
<dbReference type="STRING" id="431595.K3W5C9"/>
<dbReference type="GO" id="GO:0070987">
    <property type="term" value="P:error-free translesion synthesis"/>
    <property type="evidence" value="ECO:0007669"/>
    <property type="project" value="TreeGrafter"/>
</dbReference>
<dbReference type="PANTHER" id="PTHR45990:SF1">
    <property type="entry name" value="DNA REPAIR PROTEIN REV1"/>
    <property type="match status" value="1"/>
</dbReference>
<dbReference type="GO" id="GO:0003887">
    <property type="term" value="F:DNA-directed DNA polymerase activity"/>
    <property type="evidence" value="ECO:0007669"/>
    <property type="project" value="TreeGrafter"/>
</dbReference>
<feature type="region of interest" description="Disordered" evidence="1">
    <location>
        <begin position="1"/>
        <end position="26"/>
    </location>
</feature>
<dbReference type="VEuPathDB" id="FungiDB:PYU1_G000170"/>
<evidence type="ECO:0000259" key="2">
    <source>
        <dbReference type="PROSITE" id="PS50172"/>
    </source>
</evidence>
<dbReference type="eggNOG" id="KOG2093">
    <property type="taxonomic scope" value="Eukaryota"/>
</dbReference>
<dbReference type="Proteomes" id="UP000019132">
    <property type="component" value="Unassembled WGS sequence"/>
</dbReference>
<proteinExistence type="predicted"/>
<name>K3W5C9_GLOUD</name>
<dbReference type="Pfam" id="PF00533">
    <property type="entry name" value="BRCT"/>
    <property type="match status" value="1"/>
</dbReference>
<dbReference type="AlphaFoldDB" id="K3W5C9"/>
<dbReference type="PANTHER" id="PTHR45990">
    <property type="entry name" value="DNA REPAIR PROTEIN REV1"/>
    <property type="match status" value="1"/>
</dbReference>
<sequence length="131" mass="14321">MWMGASAPRDAKKRKPQTQLGEHHGGSFGVYMAHKIQKLRNQNDALTSAAAEKAATPPPRDNVTSSSTAGASNALFGDVHVFVDGYTVPSKDEIRRLMLMHGGGFEHYETSRVTHIIATHLPASKLLQYNH</sequence>
<evidence type="ECO:0000313" key="4">
    <source>
        <dbReference type="Proteomes" id="UP000019132"/>
    </source>
</evidence>
<dbReference type="Gene3D" id="3.40.50.10190">
    <property type="entry name" value="BRCT domain"/>
    <property type="match status" value="1"/>
</dbReference>
<accession>K3W5C9</accession>
<dbReference type="InterPro" id="IPR036420">
    <property type="entry name" value="BRCT_dom_sf"/>
</dbReference>
<dbReference type="InParanoid" id="K3W5C9"/>
<reference evidence="3" key="3">
    <citation type="submission" date="2015-02" db="UniProtKB">
        <authorList>
            <consortium name="EnsemblProtists"/>
        </authorList>
    </citation>
    <scope>IDENTIFICATION</scope>
    <source>
        <strain evidence="3">DAOM BR144</strain>
    </source>
</reference>
<dbReference type="EnsemblProtists" id="PYU1_T000170">
    <property type="protein sequence ID" value="PYU1_T000170"/>
    <property type="gene ID" value="PYU1_G000170"/>
</dbReference>
<dbReference type="SUPFAM" id="SSF52113">
    <property type="entry name" value="BRCT domain"/>
    <property type="match status" value="1"/>
</dbReference>
<dbReference type="GO" id="GO:0005634">
    <property type="term" value="C:nucleus"/>
    <property type="evidence" value="ECO:0007669"/>
    <property type="project" value="TreeGrafter"/>
</dbReference>
<evidence type="ECO:0000313" key="3">
    <source>
        <dbReference type="EnsemblProtists" id="PYU1_T000170"/>
    </source>
</evidence>
<evidence type="ECO:0000256" key="1">
    <source>
        <dbReference type="SAM" id="MobiDB-lite"/>
    </source>
</evidence>
<dbReference type="GO" id="GO:0042276">
    <property type="term" value="P:error-prone translesion synthesis"/>
    <property type="evidence" value="ECO:0007669"/>
    <property type="project" value="TreeGrafter"/>
</dbReference>
<dbReference type="GO" id="GO:0017125">
    <property type="term" value="F:deoxycytidyl transferase activity"/>
    <property type="evidence" value="ECO:0007669"/>
    <property type="project" value="TreeGrafter"/>
</dbReference>
<organism evidence="3 4">
    <name type="scientific">Globisporangium ultimum (strain ATCC 200006 / CBS 805.95 / DAOM BR144)</name>
    <name type="common">Pythium ultimum</name>
    <dbReference type="NCBI Taxonomy" id="431595"/>
    <lineage>
        <taxon>Eukaryota</taxon>
        <taxon>Sar</taxon>
        <taxon>Stramenopiles</taxon>
        <taxon>Oomycota</taxon>
        <taxon>Peronosporomycetes</taxon>
        <taxon>Pythiales</taxon>
        <taxon>Pythiaceae</taxon>
        <taxon>Globisporangium</taxon>
    </lineage>
</organism>
<feature type="region of interest" description="Disordered" evidence="1">
    <location>
        <begin position="42"/>
        <end position="69"/>
    </location>
</feature>